<accession>A0ACC1N317</accession>
<evidence type="ECO:0000313" key="1">
    <source>
        <dbReference type="EMBL" id="KAJ2972843.1"/>
    </source>
</evidence>
<gene>
    <name evidence="1" type="ORF">NQ176_g6927</name>
</gene>
<sequence length="722" mass="80368">MATAEMSLSQQIRSLNDARKLVLNDVKYYANVVRGLLPSIGPTAALELRRWGADFLAEAFATPALPNGEKETMAPYVLATLESLMQKEDEDQYVLRSVIQTAASIYPLALRWIINNSYDTVTWERMVGIKQRILQIWDTAPPSVRICCIKFAQRVVLAQTLSSMGDHRYAGGLDISLDRIPQNHQTLNPQTLEAEASGLLDRMLGVLQESNDALIVDATLNCLSILIRTRPETSNRIINAIFAFSPLNLAPSPLTPRSKVLIRSMEKTVRSLLVNLSRRDPHNPIVPRLQQHIERNMRMVAEAFDDSGKKRPLDAPQHDGYDAKRQRITSTQIQITPLGPGPHSLADLFSLVGNDGLKTFDLTLLPPAMVTKLAVTTLAKLDPQLLAKAVEGVRDRLQTVANAPARELNPNTAPLGVDDDDDDYEPDFYQAEDTEQILNKLDSEPSGLDSIHLEDNLALKSFSLSQPQELTPEMALSAGTGTVAKVVEMMRSLEESSGKKAKAGFVRLAASSGTKDSWLTILTRLATRSSAGLDEILVKGEEDGGNTLSQSLSNGIREVLYNYVMEDFRRHIDVAVSWLCEEWYNDRLLSKTNRDYPKYYEKCALRLLDGFLPYVHPQDKVLTRFLSEIPELSRDMLARVKRMCRDPLVVQLALTSLLYLVIMRPPVKEMALDTVQDIWTEFEDARTMAAKYLAKYRPGFVEAATANNAEETSSTTGTAIAA</sequence>
<dbReference type="EMBL" id="JANJQO010001072">
    <property type="protein sequence ID" value="KAJ2972843.1"/>
    <property type="molecule type" value="Genomic_DNA"/>
</dbReference>
<proteinExistence type="predicted"/>
<comment type="caution">
    <text evidence="1">The sequence shown here is derived from an EMBL/GenBank/DDBJ whole genome shotgun (WGS) entry which is preliminary data.</text>
</comment>
<reference evidence="1" key="1">
    <citation type="submission" date="2022-08" db="EMBL/GenBank/DDBJ databases">
        <title>Genome Sequence of Lecanicillium fungicola.</title>
        <authorList>
            <person name="Buettner E."/>
        </authorList>
    </citation>
    <scope>NUCLEOTIDE SEQUENCE</scope>
    <source>
        <strain evidence="1">Babe33</strain>
    </source>
</reference>
<name>A0ACC1N317_9HYPO</name>
<protein>
    <submittedName>
        <fullName evidence="1">Uncharacterized protein</fullName>
    </submittedName>
</protein>
<organism evidence="1 2">
    <name type="scientific">Zarea fungicola</name>
    <dbReference type="NCBI Taxonomy" id="93591"/>
    <lineage>
        <taxon>Eukaryota</taxon>
        <taxon>Fungi</taxon>
        <taxon>Dikarya</taxon>
        <taxon>Ascomycota</taxon>
        <taxon>Pezizomycotina</taxon>
        <taxon>Sordariomycetes</taxon>
        <taxon>Hypocreomycetidae</taxon>
        <taxon>Hypocreales</taxon>
        <taxon>Cordycipitaceae</taxon>
        <taxon>Zarea</taxon>
    </lineage>
</organism>
<evidence type="ECO:0000313" key="2">
    <source>
        <dbReference type="Proteomes" id="UP001143910"/>
    </source>
</evidence>
<dbReference type="Proteomes" id="UP001143910">
    <property type="component" value="Unassembled WGS sequence"/>
</dbReference>
<keyword evidence="2" id="KW-1185">Reference proteome</keyword>